<protein>
    <recommendedName>
        <fullName evidence="2">Gp5/Type VI secretion system Vgr protein OB-fold domain-containing protein</fullName>
    </recommendedName>
</protein>
<dbReference type="SUPFAM" id="SSF69255">
    <property type="entry name" value="gp5 N-terminal domain-like"/>
    <property type="match status" value="1"/>
</dbReference>
<proteinExistence type="inferred from homology"/>
<evidence type="ECO:0000313" key="4">
    <source>
        <dbReference type="Proteomes" id="UP000236655"/>
    </source>
</evidence>
<gene>
    <name evidence="3" type="ORF">CUN60_12425</name>
</gene>
<dbReference type="InterPro" id="IPR037026">
    <property type="entry name" value="Vgr_OB-fold_dom_sf"/>
</dbReference>
<dbReference type="Pfam" id="PF04717">
    <property type="entry name" value="Phage_base_V"/>
    <property type="match status" value="1"/>
</dbReference>
<dbReference type="EMBL" id="CP024847">
    <property type="protein sequence ID" value="AUR53062.1"/>
    <property type="molecule type" value="Genomic_DNA"/>
</dbReference>
<reference evidence="4" key="1">
    <citation type="submission" date="2017-11" db="EMBL/GenBank/DDBJ databases">
        <authorList>
            <person name="Chan K.G."/>
            <person name="Lee L.S."/>
        </authorList>
    </citation>
    <scope>NUCLEOTIDE SEQUENCE [LARGE SCALE GENOMIC DNA]</scope>
    <source>
        <strain evidence="4">DSM 100970</strain>
    </source>
</reference>
<keyword evidence="4" id="KW-1185">Reference proteome</keyword>
<dbReference type="KEGG" id="nba:CUN60_12425"/>
<dbReference type="NCBIfam" id="TIGR03361">
    <property type="entry name" value="VI_Rhs_Vgr"/>
    <property type="match status" value="1"/>
</dbReference>
<dbReference type="InterPro" id="IPR006533">
    <property type="entry name" value="T6SS_Vgr_RhsGE"/>
</dbReference>
<accession>A0A2I7N9E8</accession>
<name>A0A2I7N9E8_9NEIS</name>
<dbReference type="AlphaFoldDB" id="A0A2I7N9E8"/>
<evidence type="ECO:0000256" key="1">
    <source>
        <dbReference type="ARBA" id="ARBA00005558"/>
    </source>
</evidence>
<dbReference type="InterPro" id="IPR006531">
    <property type="entry name" value="Gp5/Vgr_OB"/>
</dbReference>
<sequence>MTMANVFHFKIKWEETDKNKIDFDVVELDGKEALSQHYEFVINLRSSELLKNTNPLGRKASLTIQMENMHDFSVTNQQSVYNGIIIGFSSLVKIKDYYYYRVILAPKLAKLRYSKKSDVYIGNGLGDILNNVFNEQGFSQEERKLSFNSSDKKYQPSSDCYNRYAFICQYEESDYNFINRLMERDGVYYYFKQTESGEQVVITDRKEDFISRQESLRFRFLSEQTSAPDPNSIHAFEKKMVSVPKQVTILNYGYEKANLGDQGVISCSAFVSADGTEDKSLFGEEVIYGENFISQENQGDGQFLATIRAQELYSHSQFCYAKSTAVPIHAGMKIKLDDTKYDEYNGEYLVVEVIHKGQQQLAGMQNQKDNLRFYENTLVLLPAKIQFRPKRITPLPKIYGIMNALVDGEQDSQYPQLDSTGRYKVRLPFLKTAKADGKGSIWIRMATPYAGNGYGLNFPLHKGTEVALSFRNGDPDLPVIMSAVFNSINSNFVVDQNAYLGGAIISKSGNVFVMDDTQGNCAVGLCANDSWHYYK</sequence>
<evidence type="ECO:0000313" key="3">
    <source>
        <dbReference type="EMBL" id="AUR53062.1"/>
    </source>
</evidence>
<dbReference type="Proteomes" id="UP000236655">
    <property type="component" value="Chromosome"/>
</dbReference>
<dbReference type="InterPro" id="IPR017847">
    <property type="entry name" value="T6SS_RhsGE_Vgr_subset"/>
</dbReference>
<feature type="domain" description="Gp5/Type VI secretion system Vgr protein OB-fold" evidence="2">
    <location>
        <begin position="419"/>
        <end position="485"/>
    </location>
</feature>
<dbReference type="Gene3D" id="3.55.50.10">
    <property type="entry name" value="Baseplate protein-like domains"/>
    <property type="match status" value="1"/>
</dbReference>
<dbReference type="NCBIfam" id="TIGR01646">
    <property type="entry name" value="vgr_GE"/>
    <property type="match status" value="1"/>
</dbReference>
<comment type="similarity">
    <text evidence="1">Belongs to the VgrG protein family.</text>
</comment>
<dbReference type="Pfam" id="PF05954">
    <property type="entry name" value="Phage_GPD"/>
    <property type="match status" value="1"/>
</dbReference>
<evidence type="ECO:0000259" key="2">
    <source>
        <dbReference type="Pfam" id="PF04717"/>
    </source>
</evidence>
<dbReference type="SUPFAM" id="SSF69279">
    <property type="entry name" value="Phage tail proteins"/>
    <property type="match status" value="2"/>
</dbReference>
<dbReference type="Gene3D" id="2.30.110.50">
    <property type="match status" value="1"/>
</dbReference>
<dbReference type="Gene3D" id="2.40.50.230">
    <property type="entry name" value="Gp5 N-terminal domain"/>
    <property type="match status" value="1"/>
</dbReference>
<dbReference type="Gene3D" id="4.10.220.110">
    <property type="match status" value="1"/>
</dbReference>
<organism evidence="3 4">
    <name type="scientific">Aquella oligotrophica</name>
    <dbReference type="NCBI Taxonomy" id="2067065"/>
    <lineage>
        <taxon>Bacteria</taxon>
        <taxon>Pseudomonadati</taxon>
        <taxon>Pseudomonadota</taxon>
        <taxon>Betaproteobacteria</taxon>
        <taxon>Neisseriales</taxon>
        <taxon>Neisseriaceae</taxon>
        <taxon>Aquella</taxon>
    </lineage>
</organism>